<dbReference type="SUPFAM" id="SSF53850">
    <property type="entry name" value="Periplasmic binding protein-like II"/>
    <property type="match status" value="1"/>
</dbReference>
<dbReference type="PANTHER" id="PTHR43649">
    <property type="entry name" value="ARABINOSE-BINDING PROTEIN-RELATED"/>
    <property type="match status" value="1"/>
</dbReference>
<name>A0ABX8XL15_9ACTN</name>
<dbReference type="InterPro" id="IPR050490">
    <property type="entry name" value="Bact_solute-bd_prot1"/>
</dbReference>
<dbReference type="InterPro" id="IPR006059">
    <property type="entry name" value="SBP"/>
</dbReference>
<dbReference type="Proteomes" id="UP000827138">
    <property type="component" value="Chromosome"/>
</dbReference>
<dbReference type="RefSeq" id="WP_220645357.1">
    <property type="nucleotide sequence ID" value="NZ_CP080647.1"/>
</dbReference>
<protein>
    <submittedName>
        <fullName evidence="1">Extracellular solute-binding protein</fullName>
    </submittedName>
</protein>
<dbReference type="PANTHER" id="PTHR43649:SF32">
    <property type="entry name" value="SUGAR BINDING SECRETED PROTEIN"/>
    <property type="match status" value="1"/>
</dbReference>
<evidence type="ECO:0000313" key="2">
    <source>
        <dbReference type="Proteomes" id="UP000827138"/>
    </source>
</evidence>
<dbReference type="EMBL" id="CP080647">
    <property type="protein sequence ID" value="QYX76230.1"/>
    <property type="molecule type" value="Genomic_DNA"/>
</dbReference>
<accession>A0ABX8XL15</accession>
<gene>
    <name evidence="1" type="ORF">K1J60_06660</name>
</gene>
<organism evidence="1 2">
    <name type="scientific">Streptomyces akebiae</name>
    <dbReference type="NCBI Taxonomy" id="2865673"/>
    <lineage>
        <taxon>Bacteria</taxon>
        <taxon>Bacillati</taxon>
        <taxon>Actinomycetota</taxon>
        <taxon>Actinomycetes</taxon>
        <taxon>Kitasatosporales</taxon>
        <taxon>Streptomycetaceae</taxon>
        <taxon>Streptomyces</taxon>
    </lineage>
</organism>
<dbReference type="Pfam" id="PF01547">
    <property type="entry name" value="SBP_bac_1"/>
    <property type="match status" value="1"/>
</dbReference>
<dbReference type="PROSITE" id="PS51318">
    <property type="entry name" value="TAT"/>
    <property type="match status" value="1"/>
</dbReference>
<evidence type="ECO:0000313" key="1">
    <source>
        <dbReference type="EMBL" id="QYX76230.1"/>
    </source>
</evidence>
<keyword evidence="2" id="KW-1185">Reference proteome</keyword>
<sequence length="427" mass="45456">MDLSRRGFLQAAVFTAAASGLTVACGGGGSDSGGTKNGKNLTMWYWGGALSDKVVAEAKTHFKSQIKLTSSSIGGDFKQKLTTTLAAGGSSVPDITGIKGEDIASFLPNADRFLDLNDLGFKKISSQYLEWKTKLAQTEDGKQIGFPIDIGPTALFYRADQFDKAGLPSDPAKVAAEAKSWDDYFALGTELKKALPGTFLINNMGSVFSIAVGQGTTRFIDQDNHFIGDQDHIRAAWDTAVRAYTLGLDAKINDQSWNAAVGKSLTTEVGAAWHALDIESAAPDTKGKWRVCATPGGPANQGGSYLTLPKQCRNPEEAFKIISWILSPDNNAKSFTDASIFPASPETYAMPAMTGPDDFFGGQKIIEVFGPAAEAIPVSYEAPADSAVMAPFMAELTSIEAKGKKPDDAWKDAVSQAKQIARRQGVN</sequence>
<dbReference type="InterPro" id="IPR006311">
    <property type="entry name" value="TAT_signal"/>
</dbReference>
<proteinExistence type="predicted"/>
<dbReference type="PROSITE" id="PS51257">
    <property type="entry name" value="PROKAR_LIPOPROTEIN"/>
    <property type="match status" value="1"/>
</dbReference>
<reference evidence="1 2" key="1">
    <citation type="submission" date="2021-08" db="EMBL/GenBank/DDBJ databases">
        <authorList>
            <person name="Ping M."/>
        </authorList>
    </citation>
    <scope>NUCLEOTIDE SEQUENCE [LARGE SCALE GENOMIC DNA]</scope>
    <source>
        <strain evidence="1 2">MG28</strain>
    </source>
</reference>
<dbReference type="Gene3D" id="3.40.190.10">
    <property type="entry name" value="Periplasmic binding protein-like II"/>
    <property type="match status" value="1"/>
</dbReference>